<evidence type="ECO:0000256" key="8">
    <source>
        <dbReference type="ARBA" id="ARBA00022840"/>
    </source>
</evidence>
<keyword evidence="11 13" id="KW-0511">Multifunctional enzyme</keyword>
<dbReference type="GO" id="GO:0004363">
    <property type="term" value="F:glutathione synthase activity"/>
    <property type="evidence" value="ECO:0007669"/>
    <property type="project" value="UniProtKB-UniRule"/>
</dbReference>
<dbReference type="Pfam" id="PF04262">
    <property type="entry name" value="Glu_cys_ligase"/>
    <property type="match status" value="1"/>
</dbReference>
<protein>
    <recommendedName>
        <fullName evidence="13">Glutathione biosynthesis bifunctional protein GshAB</fullName>
    </recommendedName>
    <alternativeName>
        <fullName evidence="13">Gamma-GCS-GS</fullName>
        <shortName evidence="13">GCS-GS</shortName>
    </alternativeName>
    <domain>
        <recommendedName>
            <fullName evidence="13">Glutamate--cysteine ligase</fullName>
            <ecNumber evidence="13">6.3.2.2</ecNumber>
        </recommendedName>
        <alternativeName>
            <fullName evidence="13">Gamma-ECS</fullName>
            <shortName evidence="13">GCS</shortName>
        </alternativeName>
        <alternativeName>
            <fullName evidence="13">Gamma-glutamylcysteine synthetase</fullName>
        </alternativeName>
    </domain>
    <domain>
        <recommendedName>
            <fullName evidence="13">Glutathione synthetase</fullName>
            <ecNumber evidence="13">6.3.2.3</ecNumber>
        </recommendedName>
        <alternativeName>
            <fullName evidence="13">GSH synthetase</fullName>
            <shortName evidence="13">GS</shortName>
            <shortName evidence="13">GSH-S</shortName>
            <shortName evidence="13">GSHase</shortName>
        </alternativeName>
        <alternativeName>
            <fullName evidence="13">Glutathione synthase</fullName>
        </alternativeName>
    </domain>
</protein>
<comment type="similarity">
    <text evidence="13">In the N-terminal section; belongs to the glutamate--cysteine ligase type 1 family. Type 2 subfamily.</text>
</comment>
<dbReference type="Pfam" id="PF18419">
    <property type="entry name" value="ATP-grasp_6"/>
    <property type="match status" value="1"/>
</dbReference>
<keyword evidence="5 13" id="KW-0317">Glutathione biosynthesis</keyword>
<dbReference type="NCBIfam" id="NF002688">
    <property type="entry name" value="PRK02471.1"/>
    <property type="match status" value="1"/>
</dbReference>
<dbReference type="GO" id="GO:0004357">
    <property type="term" value="F:glutamate-cysteine ligase activity"/>
    <property type="evidence" value="ECO:0007669"/>
    <property type="project" value="UniProtKB-UniRule"/>
</dbReference>
<evidence type="ECO:0000256" key="5">
    <source>
        <dbReference type="ARBA" id="ARBA00022684"/>
    </source>
</evidence>
<dbReference type="GO" id="GO:0005524">
    <property type="term" value="F:ATP binding"/>
    <property type="evidence" value="ECO:0007669"/>
    <property type="project" value="UniProtKB-UniRule"/>
</dbReference>
<dbReference type="InterPro" id="IPR040657">
    <property type="entry name" value="GshAB_ATP-grasp"/>
</dbReference>
<dbReference type="GO" id="GO:0005829">
    <property type="term" value="C:cytosol"/>
    <property type="evidence" value="ECO:0007669"/>
    <property type="project" value="TreeGrafter"/>
</dbReference>
<evidence type="ECO:0000259" key="14">
    <source>
        <dbReference type="PROSITE" id="PS50975"/>
    </source>
</evidence>
<dbReference type="Gene3D" id="3.30.590.20">
    <property type="match status" value="1"/>
</dbReference>
<evidence type="ECO:0000256" key="3">
    <source>
        <dbReference type="ARBA" id="ARBA00005006"/>
    </source>
</evidence>
<keyword evidence="9" id="KW-0460">Magnesium</keyword>
<comment type="pathway">
    <text evidence="13">Sulfur metabolism; glutathione biosynthesis; glutathione from L-cysteine and L-glutamate: step 2/2.</text>
</comment>
<gene>
    <name evidence="15" type="primary">gshB</name>
    <name evidence="13" type="synonym">gshAB</name>
    <name evidence="13" type="synonym">gshF</name>
    <name evidence="15" type="ORF">EI981_13110</name>
</gene>
<feature type="region of interest" description="Glutamate--cysteine ligase" evidence="13">
    <location>
        <begin position="1"/>
        <end position="353"/>
    </location>
</feature>
<name>A0A3Q9IDK2_9BACL</name>
<dbReference type="InterPro" id="IPR006334">
    <property type="entry name" value="Glut_cys_ligase"/>
</dbReference>
<feature type="domain" description="ATP-grasp" evidence="14">
    <location>
        <begin position="517"/>
        <end position="773"/>
    </location>
</feature>
<dbReference type="Gene3D" id="3.30.470.20">
    <property type="entry name" value="ATP-grasp fold, B domain"/>
    <property type="match status" value="2"/>
</dbReference>
<dbReference type="AlphaFoldDB" id="A0A3Q9IDK2"/>
<keyword evidence="10" id="KW-0464">Manganese</keyword>
<dbReference type="OrthoDB" id="9803907at2"/>
<evidence type="ECO:0000313" key="16">
    <source>
        <dbReference type="Proteomes" id="UP000270678"/>
    </source>
</evidence>
<evidence type="ECO:0000256" key="13">
    <source>
        <dbReference type="HAMAP-Rule" id="MF_00782"/>
    </source>
</evidence>
<evidence type="ECO:0000256" key="7">
    <source>
        <dbReference type="ARBA" id="ARBA00022741"/>
    </source>
</evidence>
<dbReference type="InterPro" id="IPR007370">
    <property type="entry name" value="Glu_cys_ligase"/>
</dbReference>
<keyword evidence="4 13" id="KW-0436">Ligase</keyword>
<dbReference type="InterPro" id="IPR013651">
    <property type="entry name" value="ATP-grasp_RimK-type"/>
</dbReference>
<evidence type="ECO:0000256" key="2">
    <source>
        <dbReference type="ARBA" id="ARBA00001946"/>
    </source>
</evidence>
<dbReference type="SMART" id="SM01209">
    <property type="entry name" value="GARS_A"/>
    <property type="match status" value="1"/>
</dbReference>
<dbReference type="EC" id="6.3.2.3" evidence="13"/>
<dbReference type="InterPro" id="IPR014746">
    <property type="entry name" value="Gln_synth/guanido_kin_cat_dom"/>
</dbReference>
<evidence type="ECO:0000256" key="6">
    <source>
        <dbReference type="ARBA" id="ARBA00022723"/>
    </source>
</evidence>
<comment type="cofactor">
    <cofactor evidence="2">
        <name>Mg(2+)</name>
        <dbReference type="ChEBI" id="CHEBI:18420"/>
    </cofactor>
</comment>
<dbReference type="InterPro" id="IPR006335">
    <property type="entry name" value="Glut_biosynth"/>
</dbReference>
<dbReference type="PANTHER" id="PTHR38761:SF1">
    <property type="entry name" value="GLUTAMATE--CYSTEINE LIGASE"/>
    <property type="match status" value="1"/>
</dbReference>
<accession>A0A3Q9IDK2</accession>
<proteinExistence type="inferred from homology"/>
<keyword evidence="16" id="KW-1185">Reference proteome</keyword>
<dbReference type="GO" id="GO:0046872">
    <property type="term" value="F:metal ion binding"/>
    <property type="evidence" value="ECO:0007669"/>
    <property type="project" value="UniProtKB-KW"/>
</dbReference>
<organism evidence="15 16">
    <name type="scientific">Paenibacillus lutimineralis</name>
    <dbReference type="NCBI Taxonomy" id="2707005"/>
    <lineage>
        <taxon>Bacteria</taxon>
        <taxon>Bacillati</taxon>
        <taxon>Bacillota</taxon>
        <taxon>Bacilli</taxon>
        <taxon>Bacillales</taxon>
        <taxon>Paenibacillaceae</taxon>
        <taxon>Paenibacillus</taxon>
    </lineage>
</organism>
<keyword evidence="6" id="KW-0479">Metal-binding</keyword>
<dbReference type="NCBIfam" id="TIGR01435">
    <property type="entry name" value="glu_cys_lig_rel"/>
    <property type="match status" value="1"/>
</dbReference>
<comment type="catalytic activity">
    <reaction evidence="12 13">
        <text>L-cysteine + L-glutamate + ATP = gamma-L-glutamyl-L-cysteine + ADP + phosphate + H(+)</text>
        <dbReference type="Rhea" id="RHEA:13285"/>
        <dbReference type="ChEBI" id="CHEBI:15378"/>
        <dbReference type="ChEBI" id="CHEBI:29985"/>
        <dbReference type="ChEBI" id="CHEBI:30616"/>
        <dbReference type="ChEBI" id="CHEBI:35235"/>
        <dbReference type="ChEBI" id="CHEBI:43474"/>
        <dbReference type="ChEBI" id="CHEBI:58173"/>
        <dbReference type="ChEBI" id="CHEBI:456216"/>
        <dbReference type="EC" id="6.3.2.2"/>
    </reaction>
</comment>
<dbReference type="SUPFAM" id="SSF56059">
    <property type="entry name" value="Glutathione synthetase ATP-binding domain-like"/>
    <property type="match status" value="1"/>
</dbReference>
<keyword evidence="7 13" id="KW-0547">Nucleotide-binding</keyword>
<dbReference type="EC" id="6.3.2.2" evidence="13"/>
<comment type="catalytic activity">
    <reaction evidence="13">
        <text>gamma-L-glutamyl-L-cysteine + glycine + ATP = glutathione + ADP + phosphate + H(+)</text>
        <dbReference type="Rhea" id="RHEA:13557"/>
        <dbReference type="ChEBI" id="CHEBI:15378"/>
        <dbReference type="ChEBI" id="CHEBI:30616"/>
        <dbReference type="ChEBI" id="CHEBI:43474"/>
        <dbReference type="ChEBI" id="CHEBI:57305"/>
        <dbReference type="ChEBI" id="CHEBI:57925"/>
        <dbReference type="ChEBI" id="CHEBI:58173"/>
        <dbReference type="ChEBI" id="CHEBI:456216"/>
        <dbReference type="EC" id="6.3.2.3"/>
    </reaction>
</comment>
<evidence type="ECO:0000256" key="9">
    <source>
        <dbReference type="ARBA" id="ARBA00022842"/>
    </source>
</evidence>
<evidence type="ECO:0000256" key="4">
    <source>
        <dbReference type="ARBA" id="ARBA00022598"/>
    </source>
</evidence>
<dbReference type="HAMAP" id="MF_00782">
    <property type="entry name" value="Glut_biosynth"/>
    <property type="match status" value="1"/>
</dbReference>
<evidence type="ECO:0000256" key="1">
    <source>
        <dbReference type="ARBA" id="ARBA00001936"/>
    </source>
</evidence>
<evidence type="ECO:0000256" key="10">
    <source>
        <dbReference type="ARBA" id="ARBA00023211"/>
    </source>
</evidence>
<dbReference type="SUPFAM" id="SSF55931">
    <property type="entry name" value="Glutamine synthetase/guanido kinase"/>
    <property type="match status" value="1"/>
</dbReference>
<dbReference type="PANTHER" id="PTHR38761">
    <property type="entry name" value="GLUTAMATE--CYSTEINE LIGASE"/>
    <property type="match status" value="1"/>
</dbReference>
<dbReference type="InterPro" id="IPR011761">
    <property type="entry name" value="ATP-grasp"/>
</dbReference>
<reference evidence="16" key="1">
    <citation type="submission" date="2018-12" db="EMBL/GenBank/DDBJ databases">
        <title>Complete genome sequence of Paenibacillus sp. MBLB1234.</title>
        <authorList>
            <person name="Nam Y.-D."/>
            <person name="Kang J."/>
            <person name="Chung W.-H."/>
            <person name="Park Y.S."/>
        </authorList>
    </citation>
    <scope>NUCLEOTIDE SEQUENCE [LARGE SCALE GENOMIC DNA]</scope>
    <source>
        <strain evidence="16">MBLB1234</strain>
    </source>
</reference>
<dbReference type="EMBL" id="CP034346">
    <property type="protein sequence ID" value="AZS18280.1"/>
    <property type="molecule type" value="Genomic_DNA"/>
</dbReference>
<evidence type="ECO:0000313" key="15">
    <source>
        <dbReference type="EMBL" id="AZS18280.1"/>
    </source>
</evidence>
<keyword evidence="8 13" id="KW-0067">ATP-binding</keyword>
<evidence type="ECO:0000256" key="12">
    <source>
        <dbReference type="ARBA" id="ARBA00048819"/>
    </source>
</evidence>
<dbReference type="PROSITE" id="PS50975">
    <property type="entry name" value="ATP_GRASP"/>
    <property type="match status" value="1"/>
</dbReference>
<sequence length="777" mass="89241">MIALDHHFIDEIIRGNLQEEVFKGQFGLEKENARVDQDGKLALTPHPSVFGDKLDHPYIKTDFSESQIEMITPALNSTDEAYHFLETLHDIVTLELQDEYLWTSSNPPVLPSEEKIPIAKMNDPKEDHYRVQLAEKYGRKKQLLSGIHFNFSFRDSLLIRLHQKLGQTVSYQEFKDGMYLKVARNILRYRWLLIYLTGASPVFDKTYIERCVHLSNHLDEESHYFPYMNSLRNSTCGYRNEKPYYVSFNSVKDYVRDIRQFIANKQLLSAKELYSSLRLKTAKGEDMLAELIEHGVEYLELRMIDLNPLSKIGIRHDTLQFIHLFIVFSLFLQDEPLDLEEQKQAHDNVDLLLSEGIHAKIQMDHTTVSMEALALEILDSMMELLNILKPGDTKDQQVIEQEKKRILNPQTSYAAIVKSEIEKSSFSAYHLNQAKLYKKLSMEVGYQFAGYEDFELSTQLLLKAAIKRGIRFDILDREENFIRLQTDTQVEYVKQATKTSLDSYSTVLIMENKIVTKEVLRANGIRVPNGEAYGNIEEAMSAFENYLGKQIVIKPKSTNFGLGITIFTGEFSIEDYRKAFEMAFEYDRTVLLEEFMTGKEYRFLVMGDEVVGILHRVPANVIGDGLHTIVQLIHEKNKDPLRGKGYKTPLERIQLGDAEALFLKGQGKSAEDIPASGEIVYLRENSNISTGGDSIDYTDEIPDSYKQLAVRSARAAGATICGVDMMIDDYQNEATPHNYSVIEINFNPAIHIHCYPYQGKNRKADDKILDLLFEAKR</sequence>
<evidence type="ECO:0000256" key="11">
    <source>
        <dbReference type="ARBA" id="ARBA00023268"/>
    </source>
</evidence>
<comment type="function">
    <text evidence="13">Synthesizes glutathione from L-glutamate and L-cysteine via gamma-L-glutamyl-L-cysteine.</text>
</comment>
<dbReference type="UniPathway" id="UPA00142">
    <property type="reaction ID" value="UER00209"/>
</dbReference>
<dbReference type="Proteomes" id="UP000270678">
    <property type="component" value="Chromosome"/>
</dbReference>
<comment type="pathway">
    <text evidence="3 13">Sulfur metabolism; glutathione biosynthesis; glutathione from L-cysteine and L-glutamate: step 1/2.</text>
</comment>
<dbReference type="Pfam" id="PF08443">
    <property type="entry name" value="RimK"/>
    <property type="match status" value="1"/>
</dbReference>
<dbReference type="KEGG" id="plut:EI981_13110"/>
<comment type="cofactor">
    <cofactor evidence="1">
        <name>Mn(2+)</name>
        <dbReference type="ChEBI" id="CHEBI:29035"/>
    </cofactor>
</comment>
<comment type="subunit">
    <text evidence="13">Monomer.</text>
</comment>